<feature type="non-terminal residue" evidence="1">
    <location>
        <position position="93"/>
    </location>
</feature>
<name>J9BGX3_WUCBA</name>
<dbReference type="AlphaFoldDB" id="J9BGX3"/>
<protein>
    <submittedName>
        <fullName evidence="1">Uncharacterized protein</fullName>
    </submittedName>
</protein>
<evidence type="ECO:0000313" key="1">
    <source>
        <dbReference type="EMBL" id="EJW86540.1"/>
    </source>
</evidence>
<evidence type="ECO:0000313" key="2">
    <source>
        <dbReference type="Proteomes" id="UP000004810"/>
    </source>
</evidence>
<accession>J9BGX3</accession>
<feature type="non-terminal residue" evidence="1">
    <location>
        <position position="1"/>
    </location>
</feature>
<reference evidence="2" key="1">
    <citation type="submission" date="2012-08" db="EMBL/GenBank/DDBJ databases">
        <title>The Genome Sequence of Wuchereria bancrofti.</title>
        <authorList>
            <person name="Nutman T.B."/>
            <person name="Fink D.L."/>
            <person name="Russ C."/>
            <person name="Young S."/>
            <person name="Zeng Q."/>
            <person name="Koehrsen M."/>
            <person name="Alvarado L."/>
            <person name="Berlin A."/>
            <person name="Chapman S.B."/>
            <person name="Chen Z."/>
            <person name="Freedman E."/>
            <person name="Gellesch M."/>
            <person name="Goldberg J."/>
            <person name="Griggs A."/>
            <person name="Gujja S."/>
            <person name="Heilman E.R."/>
            <person name="Heiman D."/>
            <person name="Hepburn T."/>
            <person name="Howarth C."/>
            <person name="Jen D."/>
            <person name="Larson L."/>
            <person name="Lewis B."/>
            <person name="Mehta T."/>
            <person name="Park D."/>
            <person name="Pearson M."/>
            <person name="Roberts A."/>
            <person name="Saif S."/>
            <person name="Shea T."/>
            <person name="Shenoy N."/>
            <person name="Sisk P."/>
            <person name="Stolte C."/>
            <person name="Sykes S."/>
            <person name="Walk T."/>
            <person name="White J."/>
            <person name="Yandava C."/>
            <person name="Haas B."/>
            <person name="Henn M.R."/>
            <person name="Nusbaum C."/>
            <person name="Birren B."/>
        </authorList>
    </citation>
    <scope>NUCLEOTIDE SEQUENCE [LARGE SCALE GENOMIC DNA]</scope>
    <source>
        <strain evidence="2">NA</strain>
    </source>
</reference>
<organism evidence="1 2">
    <name type="scientific">Wuchereria bancrofti</name>
    <dbReference type="NCBI Taxonomy" id="6293"/>
    <lineage>
        <taxon>Eukaryota</taxon>
        <taxon>Metazoa</taxon>
        <taxon>Ecdysozoa</taxon>
        <taxon>Nematoda</taxon>
        <taxon>Chromadorea</taxon>
        <taxon>Rhabditida</taxon>
        <taxon>Spirurina</taxon>
        <taxon>Spiruromorpha</taxon>
        <taxon>Filarioidea</taxon>
        <taxon>Onchocercidae</taxon>
        <taxon>Wuchereria</taxon>
    </lineage>
</organism>
<proteinExistence type="predicted"/>
<dbReference type="EMBL" id="ADBV01000689">
    <property type="protein sequence ID" value="EJW86540.1"/>
    <property type="molecule type" value="Genomic_DNA"/>
</dbReference>
<sequence length="93" mass="10240">IQLLSSLLNSGPRYYSAGHCNPSLPVNSDNSNWCDTVTFQNLSKLELLLGSHSSSQLPSPLEENFEQLTIGQLSTDNNIPTVRITLSFFILTT</sequence>
<comment type="caution">
    <text evidence="1">The sequence shown here is derived from an EMBL/GenBank/DDBJ whole genome shotgun (WGS) entry which is preliminary data.</text>
</comment>
<gene>
    <name evidence="1" type="ORF">WUBG_02549</name>
</gene>
<dbReference type="Proteomes" id="UP000004810">
    <property type="component" value="Unassembled WGS sequence"/>
</dbReference>